<dbReference type="Pfam" id="PF13716">
    <property type="entry name" value="CRAL_TRIO_2"/>
    <property type="match status" value="1"/>
</dbReference>
<keyword evidence="3" id="KW-0206">Cytoskeleton</keyword>
<evidence type="ECO:0000313" key="8">
    <source>
        <dbReference type="Proteomes" id="UP001314229"/>
    </source>
</evidence>
<feature type="compositionally biased region" description="Basic and acidic residues" evidence="5">
    <location>
        <begin position="1276"/>
        <end position="1286"/>
    </location>
</feature>
<dbReference type="PROSITE" id="PS50191">
    <property type="entry name" value="CRAL_TRIO"/>
    <property type="match status" value="1"/>
</dbReference>
<protein>
    <submittedName>
        <fullName evidence="7">Uncharacterized protein LOC122999651</fullName>
    </submittedName>
</protein>
<dbReference type="CDD" id="cd00170">
    <property type="entry name" value="SEC14"/>
    <property type="match status" value="1"/>
</dbReference>
<feature type="domain" description="CRAL-TRIO" evidence="6">
    <location>
        <begin position="22"/>
        <end position="180"/>
    </location>
</feature>
<dbReference type="Pfam" id="PF00022">
    <property type="entry name" value="Actin"/>
    <property type="match status" value="1"/>
</dbReference>
<dbReference type="Proteomes" id="UP001314229">
    <property type="component" value="Unassembled WGS sequence"/>
</dbReference>
<evidence type="ECO:0000256" key="4">
    <source>
        <dbReference type="RuleBase" id="RU000487"/>
    </source>
</evidence>
<dbReference type="PANTHER" id="PTHR11937">
    <property type="entry name" value="ACTIN"/>
    <property type="match status" value="1"/>
</dbReference>
<evidence type="ECO:0000256" key="5">
    <source>
        <dbReference type="SAM" id="MobiDB-lite"/>
    </source>
</evidence>
<feature type="compositionally biased region" description="Low complexity" evidence="5">
    <location>
        <begin position="601"/>
        <end position="615"/>
    </location>
</feature>
<comment type="subcellular location">
    <subcellularLocation>
        <location evidence="1">Cytoplasm</location>
        <location evidence="1">Cytoskeleton</location>
    </subcellularLocation>
</comment>
<dbReference type="InterPro" id="IPR043129">
    <property type="entry name" value="ATPase_NBD"/>
</dbReference>
<gene>
    <name evidence="7" type="ORF">FSCOSCO3_A010633</name>
</gene>
<dbReference type="FunFam" id="3.90.640.10:FF:000007">
    <property type="entry name" value="Actin like 7B"/>
    <property type="match status" value="1"/>
</dbReference>
<evidence type="ECO:0000259" key="6">
    <source>
        <dbReference type="PROSITE" id="PS50191"/>
    </source>
</evidence>
<accession>A0AAV1PRD1</accession>
<dbReference type="Gene3D" id="3.30.420.40">
    <property type="match status" value="2"/>
</dbReference>
<feature type="compositionally biased region" description="Acidic residues" evidence="5">
    <location>
        <begin position="1290"/>
        <end position="1301"/>
    </location>
</feature>
<feature type="region of interest" description="Disordered" evidence="5">
    <location>
        <begin position="744"/>
        <end position="777"/>
    </location>
</feature>
<dbReference type="SUPFAM" id="SSF53067">
    <property type="entry name" value="Actin-like ATPase domain"/>
    <property type="match status" value="2"/>
</dbReference>
<keyword evidence="3" id="KW-0963">Cytoplasm</keyword>
<keyword evidence="8" id="KW-1185">Reference proteome</keyword>
<comment type="caution">
    <text evidence="7">The sequence shown here is derived from an EMBL/GenBank/DDBJ whole genome shotgun (WGS) entry which is preliminary data.</text>
</comment>
<evidence type="ECO:0000256" key="1">
    <source>
        <dbReference type="ARBA" id="ARBA00004245"/>
    </source>
</evidence>
<dbReference type="SMART" id="SM00268">
    <property type="entry name" value="ACTIN"/>
    <property type="match status" value="1"/>
</dbReference>
<evidence type="ECO:0000256" key="3">
    <source>
        <dbReference type="ARBA" id="ARBA00023212"/>
    </source>
</evidence>
<evidence type="ECO:0000256" key="2">
    <source>
        <dbReference type="ARBA" id="ARBA00006752"/>
    </source>
</evidence>
<comment type="similarity">
    <text evidence="2 4">Belongs to the actin family.</text>
</comment>
<feature type="region of interest" description="Disordered" evidence="5">
    <location>
        <begin position="581"/>
        <end position="662"/>
    </location>
</feature>
<dbReference type="EMBL" id="CAWUFR010000260">
    <property type="protein sequence ID" value="CAK6974496.1"/>
    <property type="molecule type" value="Genomic_DNA"/>
</dbReference>
<dbReference type="FunFam" id="3.30.420.40:FF:000050">
    <property type="entry name" value="Actin, alpha skeletal muscle"/>
    <property type="match status" value="1"/>
</dbReference>
<evidence type="ECO:0000313" key="7">
    <source>
        <dbReference type="EMBL" id="CAK6974496.1"/>
    </source>
</evidence>
<sequence length="1754" mass="196176">MSRHATDVQDSVQECVSSPPLPADHVLNSGAVLFPGAFDQHGCPLIVFPVDGQAKLPSQLSKAEVVDFINYFLCLQNKKQEKDSLVSVVADLRDASPPITRFIAETLLLLELHKKTVHTVYILQPKKKDVVKLLLKILAPSKSYSVSFKKVLLKEISELSNYIDRSQLTPSLGGYFIYCHQSWVAFIKEIDAFVQQFLSVVQRLPSCISTLQALSRLPLPNTFSELQHFCSTNEAKFQQLRRELGLDELLRHCDSVVEKLRYPEKEPCYQAMAGTALFTNTAFDMLRNHSRITAAVEKVELLWQQAFCKARLQLQVFQLREDALQITEQIETLLQEKLQPYNIEIAKDAVKAGKLASEFETSIHTPAMALVRCAEDVIHTMVEILPLDSQTRERWVLDLERLKDKLHSAVHFSFQTLRAVSNYHHYYNKANSWYSLVLCENFLQQLLSGLDGDDVPRQQQQHQRRRNWGTIPAWRHKLSTFLKKNPPPDMEELLHLGHLSNVIPDDEVQQAGKQMSQRCMTLRKLLISSGPVAVGHLQLALQWQYELLRSSQSRAAPDDKDLTSECNLTKCETAREATHVLRTSPSSAVPGMVSAEGKPPSLSSFDSGFDGVGSSQLGESWGGREGVEGVSRSAGSRESARPSMSRPEIHKENVSSVSDSEDHVEEFDLGSVGNSSRASIQIIPKVTVDSLNFEIKVKRSAALPSNPWLSLPVDDLENSYTVTITQNPTPQKRDLQFSANASHATNANGCRDQPTQTEARSGTRPGRDRILHSQSGLEDAELSPIRSVLSSTITDGRGERLGCTTEGIPTLLWDSYDLHEQNQDTVDGVADDPLKDWDLKEQEGLNEVEKILDRADEILEEEENVLAQEAVLDALLRTEDRNNHWPAWDCEDQLAVMSSSELAEAGVLGLEDYTDPVLSENLSEPRSAGQTKAGEDDERCTVTAAADTAAFHSGPDLLAELRKVHILDELIMEENLKIHELRRSEETLKDELSGSGDTNEPPGKSKEREAFRFQLEKEKREVEKLEKSLDKERKVKKHKDRAQKIVKCSIMNKARSENKEDRALCDELLSGINNRSQNMHSTALIQHDFQAQDSCRTESVQDELRLQVAEEDTPKYLDKLPDFQHQELNCSESDSSVFTRAALNSDCEIKEEVGMKESDENASVCKPEASLTAETRPDDGAFDPGGESQLPPEPEPRNLPLPANDDLMEHEVLHSSEGMNSTPLSVAQDLASVQLDLQVNPPDAPPENTTPAVSHDPVLNPNVKEHSNNNNNNHALTEESLHHCDSSELTAEDEEDEEDASVEPVHTEIQTSSHADERAHLHSPLQLPTDLPLEFDPGGKDEQREDLAHGGQSYEVMRVSGSGSGSTGIQTQLDTNMREMTNFKTPIVLDTGSGLMKAGFADQDLPNIIFPTIIGQPKYEEIMNGNIERETYIGHEAQHMRGVLTLKHPIKNGVIRNWDDMEKIWHYTFQQLCVEPEDHPVLLTEAAMNPLENRQRMVEIMFESFCVPFTYVAMQAVLALYAAGRCTGVVFDSGDGVSHSVPVFEGYCLPHAVQRFPLAGLDVTMHLKRLLQDQGVSMRTTAEMEIVREMKERCCCVAPDYTAELSEGGPSCREMHYTMPDGQIVTLSTERFRAPEILFKPELIGRDHYGMHESVFKSILSSDIDLRRCFLGNIVLSGGNTLLAGLPDRLQAEIRSMVQVDMRESVRVTSPKDRDFSVWSGGAVLANLPTFGSAWIGQEEYEEFGPQIVFRKCF</sequence>
<dbReference type="InterPro" id="IPR001251">
    <property type="entry name" value="CRAL-TRIO_dom"/>
</dbReference>
<dbReference type="GO" id="GO:0005856">
    <property type="term" value="C:cytoskeleton"/>
    <property type="evidence" value="ECO:0007669"/>
    <property type="project" value="UniProtKB-SubCell"/>
</dbReference>
<proteinExistence type="inferred from homology"/>
<name>A0AAV1PRD1_SCOSC</name>
<dbReference type="InterPro" id="IPR004000">
    <property type="entry name" value="Actin"/>
</dbReference>
<dbReference type="PRINTS" id="PR00190">
    <property type="entry name" value="ACTIN"/>
</dbReference>
<dbReference type="Gene3D" id="3.90.640.10">
    <property type="entry name" value="Actin, Chain A, domain 4"/>
    <property type="match status" value="1"/>
</dbReference>
<organism evidence="7 8">
    <name type="scientific">Scomber scombrus</name>
    <name type="common">Atlantic mackerel</name>
    <name type="synonym">Scomber vernalis</name>
    <dbReference type="NCBI Taxonomy" id="13677"/>
    <lineage>
        <taxon>Eukaryota</taxon>
        <taxon>Metazoa</taxon>
        <taxon>Chordata</taxon>
        <taxon>Craniata</taxon>
        <taxon>Vertebrata</taxon>
        <taxon>Euteleostomi</taxon>
        <taxon>Actinopterygii</taxon>
        <taxon>Neopterygii</taxon>
        <taxon>Teleostei</taxon>
        <taxon>Neoteleostei</taxon>
        <taxon>Acanthomorphata</taxon>
        <taxon>Pelagiaria</taxon>
        <taxon>Scombriformes</taxon>
        <taxon>Scombridae</taxon>
        <taxon>Scomber</taxon>
    </lineage>
</organism>
<dbReference type="CDD" id="cd13397">
    <property type="entry name" value="ASKHA_NBD_actin_Arp-T1-3"/>
    <property type="match status" value="1"/>
</dbReference>
<feature type="region of interest" description="Disordered" evidence="5">
    <location>
        <begin position="1155"/>
        <end position="1350"/>
    </location>
</feature>
<reference evidence="7 8" key="1">
    <citation type="submission" date="2024-01" db="EMBL/GenBank/DDBJ databases">
        <authorList>
            <person name="Alioto T."/>
            <person name="Alioto T."/>
            <person name="Gomez Garrido J."/>
        </authorList>
    </citation>
    <scope>NUCLEOTIDE SEQUENCE [LARGE SCALE GENOMIC DNA]</scope>
</reference>
<dbReference type="PROSITE" id="PS01132">
    <property type="entry name" value="ACTINS_ACT_LIKE"/>
    <property type="match status" value="1"/>
</dbReference>
<feature type="compositionally biased region" description="Basic and acidic residues" evidence="5">
    <location>
        <begin position="1337"/>
        <end position="1348"/>
    </location>
</feature>
<feature type="region of interest" description="Disordered" evidence="5">
    <location>
        <begin position="987"/>
        <end position="1008"/>
    </location>
</feature>
<dbReference type="InterPro" id="IPR020902">
    <property type="entry name" value="Actin/actin-like_CS"/>
</dbReference>
<feature type="compositionally biased region" description="Polar residues" evidence="5">
    <location>
        <begin position="744"/>
        <end position="760"/>
    </location>
</feature>